<dbReference type="InterPro" id="IPR007325">
    <property type="entry name" value="KFase/CYL"/>
</dbReference>
<keyword evidence="2" id="KW-1185">Reference proteome</keyword>
<dbReference type="KEGG" id="gms:SOIL9_56660"/>
<protein>
    <recommendedName>
        <fullName evidence="3">Cyclase family protein</fullName>
    </recommendedName>
</protein>
<dbReference type="RefSeq" id="WP_162666970.1">
    <property type="nucleotide sequence ID" value="NZ_LR593886.1"/>
</dbReference>
<gene>
    <name evidence="1" type="ORF">SOIL9_56660</name>
</gene>
<dbReference type="Proteomes" id="UP000464178">
    <property type="component" value="Chromosome"/>
</dbReference>
<dbReference type="GO" id="GO:0004061">
    <property type="term" value="F:arylformamidase activity"/>
    <property type="evidence" value="ECO:0007669"/>
    <property type="project" value="InterPro"/>
</dbReference>
<dbReference type="InterPro" id="IPR037175">
    <property type="entry name" value="KFase_sf"/>
</dbReference>
<evidence type="ECO:0000313" key="2">
    <source>
        <dbReference type="Proteomes" id="UP000464178"/>
    </source>
</evidence>
<proteinExistence type="predicted"/>
<dbReference type="Gene3D" id="3.50.30.50">
    <property type="entry name" value="Putative cyclase"/>
    <property type="match status" value="1"/>
</dbReference>
<dbReference type="EMBL" id="LR593886">
    <property type="protein sequence ID" value="VTR92048.1"/>
    <property type="molecule type" value="Genomic_DNA"/>
</dbReference>
<reference evidence="1 2" key="1">
    <citation type="submission" date="2019-05" db="EMBL/GenBank/DDBJ databases">
        <authorList>
            <consortium name="Science for Life Laboratories"/>
        </authorList>
    </citation>
    <scope>NUCLEOTIDE SEQUENCE [LARGE SCALE GENOMIC DNA]</scope>
    <source>
        <strain evidence="1">Soil9</strain>
    </source>
</reference>
<dbReference type="Pfam" id="PF04199">
    <property type="entry name" value="Cyclase"/>
    <property type="match status" value="1"/>
</dbReference>
<organism evidence="1 2">
    <name type="scientific">Gemmata massiliana</name>
    <dbReference type="NCBI Taxonomy" id="1210884"/>
    <lineage>
        <taxon>Bacteria</taxon>
        <taxon>Pseudomonadati</taxon>
        <taxon>Planctomycetota</taxon>
        <taxon>Planctomycetia</taxon>
        <taxon>Gemmatales</taxon>
        <taxon>Gemmataceae</taxon>
        <taxon>Gemmata</taxon>
    </lineage>
</organism>
<dbReference type="SUPFAM" id="SSF102198">
    <property type="entry name" value="Putative cyclase"/>
    <property type="match status" value="1"/>
</dbReference>
<evidence type="ECO:0000313" key="1">
    <source>
        <dbReference type="EMBL" id="VTR92048.1"/>
    </source>
</evidence>
<dbReference type="GO" id="GO:0019441">
    <property type="term" value="P:L-tryptophan catabolic process to kynurenine"/>
    <property type="evidence" value="ECO:0007669"/>
    <property type="project" value="InterPro"/>
</dbReference>
<accession>A0A6P2CSH5</accession>
<sequence>MSIYGYLNCHDCRQVLWLGKALHSGDFKPFCFHIGPPTEPLHWKRDELNQVLWKFLADHTGHHIDVRLEQKMTEEMYCYQEIGGDTDKDISFKQYLADWPGLALGEGGPMRPQVTIGERVYPLTKWVDISIPLDPHGPQPNAYGVPPATARPYSGDGFVLDTRRGGSCNCEVIELTPHCNGTHTESVGHLTTERFPLSKVTLPLFIPCALISVIPEGREIRADALERALGRAPAEFRNALVVRTLPNDPDKITRKWEDATTPYFGPDAMAAIRAHGVQHLLVDLPSLDPLIDGGHLTAHRIFWSMSTGSKELPDARACQRTVTEMIFVPDRVPDGRYALVLQVPPLVSDAAPSRPLLFDLDGAV</sequence>
<name>A0A6P2CSH5_9BACT</name>
<evidence type="ECO:0008006" key="3">
    <source>
        <dbReference type="Google" id="ProtNLM"/>
    </source>
</evidence>
<dbReference type="AlphaFoldDB" id="A0A6P2CSH5"/>